<evidence type="ECO:0000259" key="8">
    <source>
        <dbReference type="Pfam" id="PF01855"/>
    </source>
</evidence>
<feature type="domain" description="Pyruvate flavodoxin/ferredoxin oxidoreductase pyrimidine binding" evidence="8">
    <location>
        <begin position="30"/>
        <end position="256"/>
    </location>
</feature>
<dbReference type="Gene3D" id="3.40.50.920">
    <property type="match status" value="1"/>
</dbReference>
<dbReference type="Pfam" id="PF02775">
    <property type="entry name" value="TPP_enzyme_C"/>
    <property type="match status" value="1"/>
</dbReference>
<evidence type="ECO:0000256" key="2">
    <source>
        <dbReference type="ARBA" id="ARBA00022448"/>
    </source>
</evidence>
<feature type="domain" description="Thiamine pyrophosphate enzyme TPP-binding" evidence="9">
    <location>
        <begin position="551"/>
        <end position="657"/>
    </location>
</feature>
<keyword evidence="4" id="KW-0249">Electron transport</keyword>
<dbReference type="InterPro" id="IPR011766">
    <property type="entry name" value="TPP_enzyme_TPP-bd"/>
</dbReference>
<keyword evidence="12" id="KW-1185">Reference proteome</keyword>
<keyword evidence="5" id="KW-0560">Oxidoreductase</keyword>
<dbReference type="Pfam" id="PF17147">
    <property type="entry name" value="PFOR_II"/>
    <property type="match status" value="1"/>
</dbReference>
<evidence type="ECO:0000256" key="5">
    <source>
        <dbReference type="ARBA" id="ARBA00023002"/>
    </source>
</evidence>
<keyword evidence="3" id="KW-0479">Metal-binding</keyword>
<accession>A0ABT9IZA5</accession>
<keyword evidence="2" id="KW-0813">Transport</keyword>
<proteinExistence type="inferred from homology"/>
<dbReference type="Proteomes" id="UP001231941">
    <property type="component" value="Unassembled WGS sequence"/>
</dbReference>
<evidence type="ECO:0000256" key="3">
    <source>
        <dbReference type="ARBA" id="ARBA00022485"/>
    </source>
</evidence>
<dbReference type="InterPro" id="IPR029061">
    <property type="entry name" value="THDP-binding"/>
</dbReference>
<gene>
    <name evidence="11" type="ORF">Q5Y73_08400</name>
</gene>
<evidence type="ECO:0000256" key="7">
    <source>
        <dbReference type="ARBA" id="ARBA00023014"/>
    </source>
</evidence>
<protein>
    <submittedName>
        <fullName evidence="11">Thiamine pyrophosphate-dependent enzyme</fullName>
    </submittedName>
</protein>
<dbReference type="InterPro" id="IPR002880">
    <property type="entry name" value="Pyrv_Fd/Flavodoxin_OxRdtase_N"/>
</dbReference>
<dbReference type="PANTHER" id="PTHR32154:SF0">
    <property type="entry name" value="PYRUVATE-FLAVODOXIN OXIDOREDUCTASE-RELATED"/>
    <property type="match status" value="1"/>
</dbReference>
<evidence type="ECO:0000259" key="9">
    <source>
        <dbReference type="Pfam" id="PF02775"/>
    </source>
</evidence>
<dbReference type="InterPro" id="IPR050722">
    <property type="entry name" value="Pyruvate:ferred/Flavod_OxRd"/>
</dbReference>
<organism evidence="11 12">
    <name type="scientific">Chengkuizengella axinellae</name>
    <dbReference type="NCBI Taxonomy" id="3064388"/>
    <lineage>
        <taxon>Bacteria</taxon>
        <taxon>Bacillati</taxon>
        <taxon>Bacillota</taxon>
        <taxon>Bacilli</taxon>
        <taxon>Bacillales</taxon>
        <taxon>Paenibacillaceae</taxon>
        <taxon>Chengkuizengella</taxon>
    </lineage>
</organism>
<dbReference type="SUPFAM" id="SSF52922">
    <property type="entry name" value="TK C-terminal domain-like"/>
    <property type="match status" value="1"/>
</dbReference>
<evidence type="ECO:0000259" key="10">
    <source>
        <dbReference type="Pfam" id="PF17147"/>
    </source>
</evidence>
<dbReference type="InterPro" id="IPR033412">
    <property type="entry name" value="PFOR_II"/>
</dbReference>
<evidence type="ECO:0000256" key="6">
    <source>
        <dbReference type="ARBA" id="ARBA00023004"/>
    </source>
</evidence>
<dbReference type="Pfam" id="PF01855">
    <property type="entry name" value="POR_N"/>
    <property type="match status" value="1"/>
</dbReference>
<comment type="caution">
    <text evidence="11">The sequence shown here is derived from an EMBL/GenBank/DDBJ whole genome shotgun (WGS) entry which is preliminary data.</text>
</comment>
<dbReference type="CDD" id="cd07034">
    <property type="entry name" value="TPP_PYR_PFOR_IOR-alpha_like"/>
    <property type="match status" value="1"/>
</dbReference>
<keyword evidence="6" id="KW-0408">Iron</keyword>
<dbReference type="RefSeq" id="WP_305991414.1">
    <property type="nucleotide sequence ID" value="NZ_JAVAMP010000002.1"/>
</dbReference>
<dbReference type="PANTHER" id="PTHR32154">
    <property type="entry name" value="PYRUVATE-FLAVODOXIN OXIDOREDUCTASE-RELATED"/>
    <property type="match status" value="1"/>
</dbReference>
<dbReference type="EMBL" id="JAVAMP010000002">
    <property type="protein sequence ID" value="MDP5274124.1"/>
    <property type="molecule type" value="Genomic_DNA"/>
</dbReference>
<evidence type="ECO:0000313" key="11">
    <source>
        <dbReference type="EMBL" id="MDP5274124.1"/>
    </source>
</evidence>
<dbReference type="SUPFAM" id="SSF52518">
    <property type="entry name" value="Thiamin diphosphate-binding fold (THDP-binding)"/>
    <property type="match status" value="2"/>
</dbReference>
<dbReference type="InterPro" id="IPR009014">
    <property type="entry name" value="Transketo_C/PFOR_II"/>
</dbReference>
<evidence type="ECO:0000256" key="1">
    <source>
        <dbReference type="ARBA" id="ARBA00009032"/>
    </source>
</evidence>
<dbReference type="Gene3D" id="3.40.50.970">
    <property type="match status" value="3"/>
</dbReference>
<keyword evidence="7" id="KW-0411">Iron-sulfur</keyword>
<feature type="domain" description="Pyruvate:ferredoxin oxidoreductase core" evidence="10">
    <location>
        <begin position="279"/>
        <end position="383"/>
    </location>
</feature>
<evidence type="ECO:0000313" key="12">
    <source>
        <dbReference type="Proteomes" id="UP001231941"/>
    </source>
</evidence>
<evidence type="ECO:0000256" key="4">
    <source>
        <dbReference type="ARBA" id="ARBA00022982"/>
    </source>
</evidence>
<comment type="similarity">
    <text evidence="1">Belongs to the pyruvate:ferredoxin/flavodoxin oxidoreductase family.</text>
</comment>
<reference evidence="11 12" key="1">
    <citation type="submission" date="2023-08" db="EMBL/GenBank/DDBJ databases">
        <authorList>
            <person name="Park J.-S."/>
        </authorList>
    </citation>
    <scope>NUCLEOTIDE SEQUENCE [LARGE SCALE GENOMIC DNA]</scope>
    <source>
        <strain evidence="11 12">2205SS18-9</strain>
    </source>
</reference>
<name>A0ABT9IZA5_9BACL</name>
<sequence>MAIEMSNEKTKGKVEQRVVYESGNEMAAYAAHQINYHIMGYFPISPSTEVAQYLDLMKTSGQHDIVLIPADGEHGSAGVCYGASTAGGRVFNATSANGYLYMLEQMPVQSGTRLPMVMNLVCRSVSGPLNIHGDHSDLYYALNTGWPILMCSDPQAVYDMNIIALKLAEDPEVRLPVIVAQDGFFTSHQKRRVMTMKDRSDVLEFVGENPPEGYPDTLDRNNPITVGPYMNEPDYINNCYQQSEAIYRAEDVYDRIQKEYLELTGREYPILSQYRMEDAEVAVFLMNSSSEIVKDVVDQLREKGIKAGSIAPNIIRPFPQKQIAEALKNVKAITVGDRADSYGAHGGNMVMEIKAALFTHGNTTTKVISRIYGLGGKDFYAEDGHEFFQLAIDAVENDKVEVPFDYHGHTPGDPDKAPKRVLEPMKYEDLNTGLIKVTEDEDAGKLKVRIPPLRQLTKKPKRIASGHGACPGCGIFSGLELFFKGIEGDIVALFHTGCAMVVTTGYPYSAHKATYIHNLFQNGAATLSGVVEMFWERKRRGELDHLGLQDDFTFVMITGDGGMDIGMGPAIGAALRNHKMIILEYDNEGYMNTGAQLSYSTPLGHRTSTSNVGKHQGGKLFHHKDTAQIMAATNIPYVFTGSEAFPQDLVKKAAKAQWYAQNEGLVYGKILITCPLNWLSEEKEGATIIDAAVGSCFFPLYEIERGITTITYDPEAKKKRIPLSDWLKTMGKTKHMTKPEYEAAYKSFEDEVERRWQKLKARHENEYL</sequence>
<keyword evidence="3" id="KW-0004">4Fe-4S</keyword>